<protein>
    <submittedName>
        <fullName evidence="2">Uncharacterized protein</fullName>
    </submittedName>
</protein>
<evidence type="ECO:0000256" key="1">
    <source>
        <dbReference type="SAM" id="MobiDB-lite"/>
    </source>
</evidence>
<feature type="region of interest" description="Disordered" evidence="1">
    <location>
        <begin position="1"/>
        <end position="175"/>
    </location>
</feature>
<dbReference type="EMBL" id="KB445792">
    <property type="protein sequence ID" value="EMD40794.1"/>
    <property type="molecule type" value="Genomic_DNA"/>
</dbReference>
<proteinExistence type="predicted"/>
<dbReference type="OrthoDB" id="3260925at2759"/>
<evidence type="ECO:0000313" key="2">
    <source>
        <dbReference type="EMBL" id="EMD40794.1"/>
    </source>
</evidence>
<gene>
    <name evidence="2" type="ORF">CERSUDRAFT_80447</name>
</gene>
<name>M2PVJ7_CERS8</name>
<dbReference type="AlphaFoldDB" id="M2PVJ7"/>
<feature type="compositionally biased region" description="Basic residues" evidence="1">
    <location>
        <begin position="139"/>
        <end position="149"/>
    </location>
</feature>
<feature type="non-terminal residue" evidence="2">
    <location>
        <position position="175"/>
    </location>
</feature>
<organism evidence="2 3">
    <name type="scientific">Ceriporiopsis subvermispora (strain B)</name>
    <name type="common">White-rot fungus</name>
    <name type="synonym">Gelatoporia subvermispora</name>
    <dbReference type="NCBI Taxonomy" id="914234"/>
    <lineage>
        <taxon>Eukaryota</taxon>
        <taxon>Fungi</taxon>
        <taxon>Dikarya</taxon>
        <taxon>Basidiomycota</taxon>
        <taxon>Agaricomycotina</taxon>
        <taxon>Agaricomycetes</taxon>
        <taxon>Polyporales</taxon>
        <taxon>Gelatoporiaceae</taxon>
        <taxon>Gelatoporia</taxon>
    </lineage>
</organism>
<reference evidence="2 3" key="1">
    <citation type="journal article" date="2012" name="Proc. Natl. Acad. Sci. U.S.A.">
        <title>Comparative genomics of Ceriporiopsis subvermispora and Phanerochaete chrysosporium provide insight into selective ligninolysis.</title>
        <authorList>
            <person name="Fernandez-Fueyo E."/>
            <person name="Ruiz-Duenas F.J."/>
            <person name="Ferreira P."/>
            <person name="Floudas D."/>
            <person name="Hibbett D.S."/>
            <person name="Canessa P."/>
            <person name="Larrondo L.F."/>
            <person name="James T.Y."/>
            <person name="Seelenfreund D."/>
            <person name="Lobos S."/>
            <person name="Polanco R."/>
            <person name="Tello M."/>
            <person name="Honda Y."/>
            <person name="Watanabe T."/>
            <person name="Watanabe T."/>
            <person name="Ryu J.S."/>
            <person name="Kubicek C.P."/>
            <person name="Schmoll M."/>
            <person name="Gaskell J."/>
            <person name="Hammel K.E."/>
            <person name="St John F.J."/>
            <person name="Vanden Wymelenberg A."/>
            <person name="Sabat G."/>
            <person name="Splinter BonDurant S."/>
            <person name="Syed K."/>
            <person name="Yadav J.S."/>
            <person name="Doddapaneni H."/>
            <person name="Subramanian V."/>
            <person name="Lavin J.L."/>
            <person name="Oguiza J.A."/>
            <person name="Perez G."/>
            <person name="Pisabarro A.G."/>
            <person name="Ramirez L."/>
            <person name="Santoyo F."/>
            <person name="Master E."/>
            <person name="Coutinho P.M."/>
            <person name="Henrissat B."/>
            <person name="Lombard V."/>
            <person name="Magnuson J.K."/>
            <person name="Kuees U."/>
            <person name="Hori C."/>
            <person name="Igarashi K."/>
            <person name="Samejima M."/>
            <person name="Held B.W."/>
            <person name="Barry K.W."/>
            <person name="LaButti K.M."/>
            <person name="Lapidus A."/>
            <person name="Lindquist E.A."/>
            <person name="Lucas S.M."/>
            <person name="Riley R."/>
            <person name="Salamov A.A."/>
            <person name="Hoffmeister D."/>
            <person name="Schwenk D."/>
            <person name="Hadar Y."/>
            <person name="Yarden O."/>
            <person name="de Vries R.P."/>
            <person name="Wiebenga A."/>
            <person name="Stenlid J."/>
            <person name="Eastwood D."/>
            <person name="Grigoriev I.V."/>
            <person name="Berka R.M."/>
            <person name="Blanchette R.A."/>
            <person name="Kersten P."/>
            <person name="Martinez A.T."/>
            <person name="Vicuna R."/>
            <person name="Cullen D."/>
        </authorList>
    </citation>
    <scope>NUCLEOTIDE SEQUENCE [LARGE SCALE GENOMIC DNA]</scope>
    <source>
        <strain evidence="2 3">B</strain>
    </source>
</reference>
<feature type="compositionally biased region" description="Pro residues" evidence="1">
    <location>
        <begin position="111"/>
        <end position="130"/>
    </location>
</feature>
<evidence type="ECO:0000313" key="3">
    <source>
        <dbReference type="Proteomes" id="UP000016930"/>
    </source>
</evidence>
<dbReference type="Proteomes" id="UP000016930">
    <property type="component" value="Unassembled WGS sequence"/>
</dbReference>
<feature type="compositionally biased region" description="Basic residues" evidence="1">
    <location>
        <begin position="16"/>
        <end position="27"/>
    </location>
</feature>
<dbReference type="HOGENOM" id="CLU_109930_0_0_1"/>
<accession>M2PVJ7</accession>
<sequence>MAYSQGNDAPPQRPPLPHRHSRNRLHLPAHPNEPPIPPRLIGSPLLQKLTSDSPCTSPRAASEVWLDRDEFGTQRAHAQSRNPSSLAPSGSVPLPQSSSATPQQRHRRSGSPPPSSRQYAPPPPVPPVPSTPTACPGAKRAHPPTHKAVRIPELGITSPLGLSAPQRNSSRQVPA</sequence>
<feature type="compositionally biased region" description="Polar residues" evidence="1">
    <location>
        <begin position="76"/>
        <end position="101"/>
    </location>
</feature>
<feature type="compositionally biased region" description="Polar residues" evidence="1">
    <location>
        <begin position="165"/>
        <end position="175"/>
    </location>
</feature>
<keyword evidence="3" id="KW-1185">Reference proteome</keyword>